<evidence type="ECO:0000256" key="5">
    <source>
        <dbReference type="ARBA" id="ARBA00022694"/>
    </source>
</evidence>
<comment type="similarity">
    <text evidence="3">Belongs to the RNase Z family.</text>
</comment>
<protein>
    <recommendedName>
        <fullName evidence="4">ribonuclease Z</fullName>
        <ecNumber evidence="4">3.1.26.11</ecNumber>
    </recommendedName>
</protein>
<dbReference type="CDD" id="cd07718">
    <property type="entry name" value="RNaseZ_ELAC1_ELAC2-C-term-like_MBL-fold"/>
    <property type="match status" value="1"/>
</dbReference>
<dbReference type="GO" id="GO:1990180">
    <property type="term" value="P:mitochondrial tRNA 3'-end processing"/>
    <property type="evidence" value="ECO:0007669"/>
    <property type="project" value="TreeGrafter"/>
</dbReference>
<comment type="caution">
    <text evidence="13">The sequence shown here is derived from an EMBL/GenBank/DDBJ whole genome shotgun (WGS) entry which is preliminary data.</text>
</comment>
<keyword evidence="5" id="KW-0819">tRNA processing</keyword>
<feature type="region of interest" description="Disordered" evidence="11">
    <location>
        <begin position="795"/>
        <end position="816"/>
    </location>
</feature>
<evidence type="ECO:0000256" key="2">
    <source>
        <dbReference type="ARBA" id="ARBA00001947"/>
    </source>
</evidence>
<evidence type="ECO:0000313" key="13">
    <source>
        <dbReference type="EMBL" id="KAL0278326.1"/>
    </source>
</evidence>
<keyword evidence="10" id="KW-0862">Zinc</keyword>
<dbReference type="EC" id="3.1.26.11" evidence="4"/>
<keyword evidence="7" id="KW-0479">Metal-binding</keyword>
<dbReference type="InterPro" id="IPR047151">
    <property type="entry name" value="RNZ2-like"/>
</dbReference>
<sequence length="816" mass="93012">MNNLRTENTNLQSVTTVNTDCRNCTKFTMTVVTNGASESNCLMVETDYGRYLFNCGEGVQRATFEHFVKLSKLCAVFITSSTWANIGGLMGVALGGSSTIKTDLSVYGPPSIEDVVHATKNFVFLRGTHLSVVTNALGNTYDDGKMRVKFVPVYEELSKSVNEGMSLPEVTENDNHQTSESDAQKSTNRQAGVKNIGQKENTSILCYICETPEYGGHLDVKACMSKGVPNGPLLGILKNQRDVYLKDGSLVRWKDVLSIPAQSSFFIVVDCPSVKYLQSLINQPELQRFQTSPPKNFQYIIHFTPSEVMNTSRYKEWMARFSSDVTHIKINSDNHKIDLLSVHGLQTQLNFIHPDVFPLLEESVPEVKEKYSEIVGLDDFKIFTCKDLSYERNIIPTLKPNTKLFSGQEILKRQPDLYVDDNGLNIVNAVVSLHMSIHPRTKYDFMHAIGFNRNQYIYNFYKDSKMQEKMIDLKNSIERWEESENYSTLSEYPKVLFLGTGSSMPQKLRNTSAILIELNKDNMVLFDCGEGTYRQLVRFFGYETLGEIFRKLKLVFISHHHADHHLGLVNVLNVRSKFLRAMRPSERKEMSDPLWLILPDPVYNWIEYRKKLQPDLLYNAYTVKALANATLPGNIKDHMTKMGIFKVELATVVHCYCSFGISLTDVNGYKITYSGDCIPSADLIKIGMFSDLLIHEATFEDGLEKMALWKKHSTLTQAIDVGKKMDAKHIVVTHFSQRYAHIPLLSFDFPHNVYTAFDNMMVSPKNLPIIHHFIEIYRILFAEKISELEKKTMKRRIKDEKKSQHTPVKVKVKPSA</sequence>
<dbReference type="GO" id="GO:0042781">
    <property type="term" value="F:3'-tRNA processing endoribonuclease activity"/>
    <property type="evidence" value="ECO:0007669"/>
    <property type="project" value="UniProtKB-EC"/>
</dbReference>
<evidence type="ECO:0000256" key="4">
    <source>
        <dbReference type="ARBA" id="ARBA00012477"/>
    </source>
</evidence>
<evidence type="ECO:0000256" key="9">
    <source>
        <dbReference type="ARBA" id="ARBA00022801"/>
    </source>
</evidence>
<dbReference type="SUPFAM" id="SSF56281">
    <property type="entry name" value="Metallo-hydrolase/oxidoreductase"/>
    <property type="match status" value="2"/>
</dbReference>
<feature type="domain" description="tRNase Z endonuclease" evidence="12">
    <location>
        <begin position="31"/>
        <end position="88"/>
    </location>
</feature>
<evidence type="ECO:0000256" key="10">
    <source>
        <dbReference type="ARBA" id="ARBA00022833"/>
    </source>
</evidence>
<evidence type="ECO:0000256" key="8">
    <source>
        <dbReference type="ARBA" id="ARBA00022759"/>
    </source>
</evidence>
<gene>
    <name evidence="13" type="ORF">PYX00_000174</name>
</gene>
<proteinExistence type="inferred from homology"/>
<evidence type="ECO:0000256" key="7">
    <source>
        <dbReference type="ARBA" id="ARBA00022723"/>
    </source>
</evidence>
<reference evidence="13" key="1">
    <citation type="journal article" date="2024" name="Gigascience">
        <title>Chromosome-level genome of the poultry shaft louse Menopon gallinae provides insight into the host-switching and adaptive evolution of parasitic lice.</title>
        <authorList>
            <person name="Xu Y."/>
            <person name="Ma L."/>
            <person name="Liu S."/>
            <person name="Liang Y."/>
            <person name="Liu Q."/>
            <person name="He Z."/>
            <person name="Tian L."/>
            <person name="Duan Y."/>
            <person name="Cai W."/>
            <person name="Li H."/>
            <person name="Song F."/>
        </authorList>
    </citation>
    <scope>NUCLEOTIDE SEQUENCE</scope>
    <source>
        <strain evidence="13">Cailab_2023a</strain>
    </source>
</reference>
<evidence type="ECO:0000256" key="1">
    <source>
        <dbReference type="ARBA" id="ARBA00000402"/>
    </source>
</evidence>
<feature type="region of interest" description="Disordered" evidence="11">
    <location>
        <begin position="164"/>
        <end position="194"/>
    </location>
</feature>
<dbReference type="Pfam" id="PF23023">
    <property type="entry name" value="Anti-Pycsar_Apyc1"/>
    <property type="match status" value="1"/>
</dbReference>
<dbReference type="InterPro" id="IPR027794">
    <property type="entry name" value="tRNase_Z_dom"/>
</dbReference>
<keyword evidence="8" id="KW-0255">Endonuclease</keyword>
<comment type="cofactor">
    <cofactor evidence="2">
        <name>Zn(2+)</name>
        <dbReference type="ChEBI" id="CHEBI:29105"/>
    </cofactor>
</comment>
<dbReference type="InterPro" id="IPR036866">
    <property type="entry name" value="RibonucZ/Hydroxyglut_hydro"/>
</dbReference>
<feature type="compositionally biased region" description="Basic and acidic residues" evidence="11">
    <location>
        <begin position="173"/>
        <end position="183"/>
    </location>
</feature>
<evidence type="ECO:0000256" key="6">
    <source>
        <dbReference type="ARBA" id="ARBA00022722"/>
    </source>
</evidence>
<comment type="catalytic activity">
    <reaction evidence="1">
        <text>Endonucleolytic cleavage of RNA, removing extra 3' nucleotides from tRNA precursor, generating 3' termini of tRNAs. A 3'-hydroxy group is left at the tRNA terminus and a 5'-phosphoryl group is left at the trailer molecule.</text>
        <dbReference type="EC" id="3.1.26.11"/>
    </reaction>
</comment>
<dbReference type="GO" id="GO:0005739">
    <property type="term" value="C:mitochondrion"/>
    <property type="evidence" value="ECO:0007669"/>
    <property type="project" value="TreeGrafter"/>
</dbReference>
<dbReference type="Pfam" id="PF13691">
    <property type="entry name" value="Lactamase_B_4"/>
    <property type="match status" value="1"/>
</dbReference>
<dbReference type="Gene3D" id="3.60.15.10">
    <property type="entry name" value="Ribonuclease Z/Hydroxyacylglutathione hydrolase-like"/>
    <property type="match status" value="2"/>
</dbReference>
<evidence type="ECO:0000256" key="11">
    <source>
        <dbReference type="SAM" id="MobiDB-lite"/>
    </source>
</evidence>
<dbReference type="PANTHER" id="PTHR12553">
    <property type="entry name" value="ZINC PHOSPHODIESTERASE ELAC PROTEIN 2"/>
    <property type="match status" value="1"/>
</dbReference>
<evidence type="ECO:0000256" key="3">
    <source>
        <dbReference type="ARBA" id="ARBA00007823"/>
    </source>
</evidence>
<keyword evidence="9" id="KW-0378">Hydrolase</keyword>
<keyword evidence="6" id="KW-0540">Nuclease</keyword>
<dbReference type="GO" id="GO:0046872">
    <property type="term" value="F:metal ion binding"/>
    <property type="evidence" value="ECO:0007669"/>
    <property type="project" value="UniProtKB-KW"/>
</dbReference>
<accession>A0AAW2I8S3</accession>
<dbReference type="EMBL" id="JARGDH010000001">
    <property type="protein sequence ID" value="KAL0278326.1"/>
    <property type="molecule type" value="Genomic_DNA"/>
</dbReference>
<name>A0AAW2I8S3_9NEOP</name>
<organism evidence="13">
    <name type="scientific">Menopon gallinae</name>
    <name type="common">poultry shaft louse</name>
    <dbReference type="NCBI Taxonomy" id="328185"/>
    <lineage>
        <taxon>Eukaryota</taxon>
        <taxon>Metazoa</taxon>
        <taxon>Ecdysozoa</taxon>
        <taxon>Arthropoda</taxon>
        <taxon>Hexapoda</taxon>
        <taxon>Insecta</taxon>
        <taxon>Pterygota</taxon>
        <taxon>Neoptera</taxon>
        <taxon>Paraneoptera</taxon>
        <taxon>Psocodea</taxon>
        <taxon>Troctomorpha</taxon>
        <taxon>Phthiraptera</taxon>
        <taxon>Amblycera</taxon>
        <taxon>Menoponidae</taxon>
        <taxon>Menopon</taxon>
    </lineage>
</organism>
<dbReference type="PANTHER" id="PTHR12553:SF49">
    <property type="entry name" value="ZINC PHOSPHODIESTERASE ELAC PROTEIN 2"/>
    <property type="match status" value="1"/>
</dbReference>
<dbReference type="AlphaFoldDB" id="A0AAW2I8S3"/>
<evidence type="ECO:0000259" key="12">
    <source>
        <dbReference type="Pfam" id="PF13691"/>
    </source>
</evidence>